<name>A0A9E7FGH7_9LILI</name>
<dbReference type="Proteomes" id="UP001055439">
    <property type="component" value="Chromosome 4"/>
</dbReference>
<dbReference type="EMBL" id="CP097506">
    <property type="protein sequence ID" value="URD94717.1"/>
    <property type="molecule type" value="Genomic_DNA"/>
</dbReference>
<keyword evidence="3" id="KW-1185">Reference proteome</keyword>
<evidence type="ECO:0000256" key="1">
    <source>
        <dbReference type="SAM" id="MobiDB-lite"/>
    </source>
</evidence>
<feature type="compositionally biased region" description="Polar residues" evidence="1">
    <location>
        <begin position="284"/>
        <end position="297"/>
    </location>
</feature>
<dbReference type="AlphaFoldDB" id="A0A9E7FGH7"/>
<proteinExistence type="predicted"/>
<feature type="compositionally biased region" description="Polar residues" evidence="1">
    <location>
        <begin position="392"/>
        <end position="406"/>
    </location>
</feature>
<evidence type="ECO:0000313" key="3">
    <source>
        <dbReference type="Proteomes" id="UP001055439"/>
    </source>
</evidence>
<protein>
    <submittedName>
        <fullName evidence="2">Uncharacterized protein</fullName>
    </submittedName>
</protein>
<evidence type="ECO:0000313" key="2">
    <source>
        <dbReference type="EMBL" id="URD94717.1"/>
    </source>
</evidence>
<accession>A0A9E7FGH7</accession>
<feature type="region of interest" description="Disordered" evidence="1">
    <location>
        <begin position="178"/>
        <end position="297"/>
    </location>
</feature>
<organism evidence="2 3">
    <name type="scientific">Musa troglodytarum</name>
    <name type="common">fe'i banana</name>
    <dbReference type="NCBI Taxonomy" id="320322"/>
    <lineage>
        <taxon>Eukaryota</taxon>
        <taxon>Viridiplantae</taxon>
        <taxon>Streptophyta</taxon>
        <taxon>Embryophyta</taxon>
        <taxon>Tracheophyta</taxon>
        <taxon>Spermatophyta</taxon>
        <taxon>Magnoliopsida</taxon>
        <taxon>Liliopsida</taxon>
        <taxon>Zingiberales</taxon>
        <taxon>Musaceae</taxon>
        <taxon>Musa</taxon>
    </lineage>
</organism>
<gene>
    <name evidence="2" type="ORF">MUK42_31089</name>
</gene>
<reference evidence="2" key="1">
    <citation type="submission" date="2022-05" db="EMBL/GenBank/DDBJ databases">
        <title>The Musa troglodytarum L. genome provides insights into the mechanism of non-climacteric behaviour and enrichment of carotenoids.</title>
        <authorList>
            <person name="Wang J."/>
        </authorList>
    </citation>
    <scope>NUCLEOTIDE SEQUENCE</scope>
    <source>
        <tissue evidence="2">Leaf</tissue>
    </source>
</reference>
<sequence length="467" mass="50727">MTPPAPHTADCGLIDRCDLSCSSRVSWGFFFRSSENTLLTITLTDLIVSVGRSSTRPDLCAGAGTNDSFQDPTTRSLHIRPEPHHVASTAPRWPRGHDVKPPFPRSRCKVVDVNKSDEDEGDFEFELPLTDPEHGDETIGADEIFSDGPIRPLCPVFGRGLPLADGPLDRDQIHRLLGKKPQRDSGLDSTPSSLEVDDLQRVVPGTPSEAAAQGRYKKSSSTGQSDGKKKGLFLAAKERRGHKKKAEKGTPPRSERRRSVKAGQWDIVTAHRVRRQDAARGSRSYRTSETWSGSSPMSMASAVRYGPWALQDSISITQAIHTAELIAWLASLSGLDIKRVEEERRVTMNRGQNRAHVPLRHRRVPPLHDAGRLGSEHREAALRPAIVLSGLDSRNTPTKSSAQNSLPRPDRSSSRVSAAPSTLMSGALVMVPTQRLGSPVARAVIGSPAAVAISWPAPISPGECPLS</sequence>
<feature type="region of interest" description="Disordered" evidence="1">
    <location>
        <begin position="387"/>
        <end position="419"/>
    </location>
</feature>